<proteinExistence type="predicted"/>
<feature type="transmembrane region" description="Helical" evidence="1">
    <location>
        <begin position="93"/>
        <end position="114"/>
    </location>
</feature>
<evidence type="ECO:0000313" key="3">
    <source>
        <dbReference type="Proteomes" id="UP000304382"/>
    </source>
</evidence>
<feature type="transmembrane region" description="Helical" evidence="1">
    <location>
        <begin position="120"/>
        <end position="141"/>
    </location>
</feature>
<dbReference type="AlphaFoldDB" id="A0A4C2EIU3"/>
<accession>A0A4C2EIU3</accession>
<dbReference type="RefSeq" id="WP_137684002.1">
    <property type="nucleotide sequence ID" value="NZ_BIXZ01000003.1"/>
</dbReference>
<reference evidence="2 3" key="1">
    <citation type="submission" date="2019-02" db="EMBL/GenBank/DDBJ databases">
        <title>Haloarcula mannanilyticum sp. nov., a mannan degrading haloarchaeon isolated from commercial salt.</title>
        <authorList>
            <person name="Enomoto S."/>
            <person name="Shimane Y."/>
            <person name="Kamekura M."/>
            <person name="Ito T."/>
            <person name="Moriya O."/>
            <person name="Ihara K."/>
            <person name="Takahashi-Ando N."/>
            <person name="Fukushima Y."/>
            <person name="Yoshida Y."/>
            <person name="Usama R."/>
            <person name="Takai K."/>
            <person name="Minegishi H."/>
        </authorList>
    </citation>
    <scope>NUCLEOTIDE SEQUENCE [LARGE SCALE GENOMIC DNA]</scope>
    <source>
        <strain evidence="2 3">MD130-1</strain>
    </source>
</reference>
<evidence type="ECO:0000256" key="1">
    <source>
        <dbReference type="SAM" id="Phobius"/>
    </source>
</evidence>
<keyword evidence="1" id="KW-0472">Membrane</keyword>
<sequence length="223" mass="22386">MSYRQTVRNTVQTGTSNFVGITLTSAVVSLTALPLVATIPLGLAAVVGGLWTSCLLLGVALVGLFQFAHTAADRGVGISAFPHLIGAAKRPRVGLELGVGTFVVVLGALMAGLAPDGVRAIAVGVALSVLVCWYLVVALAVPELGTGVAFGPALRAGADRFARSPTTAVWFLLLSTVCAAVAGATVVTLLLFLPGTLGLLAAHVAADVASADELQTTGGEAET</sequence>
<feature type="transmembrane region" description="Helical" evidence="1">
    <location>
        <begin position="21"/>
        <end position="44"/>
    </location>
</feature>
<feature type="transmembrane region" description="Helical" evidence="1">
    <location>
        <begin position="50"/>
        <end position="72"/>
    </location>
</feature>
<dbReference type="EMBL" id="BIXZ01000003">
    <property type="protein sequence ID" value="GCF14414.1"/>
    <property type="molecule type" value="Genomic_DNA"/>
</dbReference>
<protein>
    <submittedName>
        <fullName evidence="2">Uncharacterized protein</fullName>
    </submittedName>
</protein>
<dbReference type="OrthoDB" id="386143at2157"/>
<organism evidence="2 3">
    <name type="scientific">Haloarcula mannanilytica</name>
    <dbReference type="NCBI Taxonomy" id="2509225"/>
    <lineage>
        <taxon>Archaea</taxon>
        <taxon>Methanobacteriati</taxon>
        <taxon>Methanobacteriota</taxon>
        <taxon>Stenosarchaea group</taxon>
        <taxon>Halobacteria</taxon>
        <taxon>Halobacteriales</taxon>
        <taxon>Haloarculaceae</taxon>
        <taxon>Haloarcula</taxon>
    </lineage>
</organism>
<keyword evidence="3" id="KW-1185">Reference proteome</keyword>
<name>A0A4C2EIU3_9EURY</name>
<evidence type="ECO:0000313" key="2">
    <source>
        <dbReference type="EMBL" id="GCF14414.1"/>
    </source>
</evidence>
<comment type="caution">
    <text evidence="2">The sequence shown here is derived from an EMBL/GenBank/DDBJ whole genome shotgun (WGS) entry which is preliminary data.</text>
</comment>
<keyword evidence="1" id="KW-1133">Transmembrane helix</keyword>
<feature type="transmembrane region" description="Helical" evidence="1">
    <location>
        <begin position="169"/>
        <end position="193"/>
    </location>
</feature>
<dbReference type="Proteomes" id="UP000304382">
    <property type="component" value="Unassembled WGS sequence"/>
</dbReference>
<keyword evidence="1" id="KW-0812">Transmembrane</keyword>
<gene>
    <name evidence="2" type="ORF">Harman_23490</name>
</gene>